<dbReference type="Gene3D" id="3.60.15.10">
    <property type="entry name" value="Ribonuclease Z/Hydroxyacylglutathione hydrolase-like"/>
    <property type="match status" value="1"/>
</dbReference>
<reference evidence="2 3" key="1">
    <citation type="journal article" date="2019" name="Int. J. Syst. Evol. Microbiol.">
        <title>The Global Catalogue of Microorganisms (GCM) 10K type strain sequencing project: providing services to taxonomists for standard genome sequencing and annotation.</title>
        <authorList>
            <consortium name="The Broad Institute Genomics Platform"/>
            <consortium name="The Broad Institute Genome Sequencing Center for Infectious Disease"/>
            <person name="Wu L."/>
            <person name="Ma J."/>
        </authorList>
    </citation>
    <scope>NUCLEOTIDE SEQUENCE [LARGE SCALE GENOMIC DNA]</scope>
    <source>
        <strain evidence="2 3">CGMCC 1.12543</strain>
    </source>
</reference>
<dbReference type="GO" id="GO:0016787">
    <property type="term" value="F:hydrolase activity"/>
    <property type="evidence" value="ECO:0007669"/>
    <property type="project" value="UniProtKB-KW"/>
</dbReference>
<accession>A0ABD5RRU2</accession>
<proteinExistence type="predicted"/>
<dbReference type="InterPro" id="IPR001279">
    <property type="entry name" value="Metallo-B-lactamas"/>
</dbReference>
<dbReference type="EMBL" id="JBHSQH010000001">
    <property type="protein sequence ID" value="MFC5973044.1"/>
    <property type="molecule type" value="Genomic_DNA"/>
</dbReference>
<dbReference type="Proteomes" id="UP001596099">
    <property type="component" value="Unassembled WGS sequence"/>
</dbReference>
<dbReference type="EC" id="3.-.-.-" evidence="2"/>
<sequence length="333" mass="36068">MDGSGEREQVDGACVTVHRVEFSIEWPPWTVAAYLIPGDEPILVDAGVPGETGEAELVDGLADHGYAPDDLAHLLLTHPHSDHLGQVPALREAGVTVYAARQTLDRLRRDEAALETGVRETARAVGLDEDTAEAQVDRALDSLRRNRRLLPPDEVDIGFAFGESVDVGSRSVTPLHTPGHQADHAAFALTLGDERVLFSGDVLVEPFRSAALNVGLDRGADDAVREYYRAYDALDGRPFDRVYPGHGPVFDTFDEVLDASRERLDEMVADVFEAVPENEAASAVAVTEARGKRLDPPAALLDTIGALGYLATSGRIVVDVTDGVRRYRRSGRD</sequence>
<keyword evidence="2" id="KW-0378">Hydrolase</keyword>
<dbReference type="PANTHER" id="PTHR42951:SF22">
    <property type="entry name" value="METALLO BETA-LACTAMASE SUPERFAMILY LIPOPROTEIN"/>
    <property type="match status" value="1"/>
</dbReference>
<comment type="caution">
    <text evidence="2">The sequence shown here is derived from an EMBL/GenBank/DDBJ whole genome shotgun (WGS) entry which is preliminary data.</text>
</comment>
<name>A0ABD5RRU2_9EURY</name>
<organism evidence="2 3">
    <name type="scientific">Halomarina salina</name>
    <dbReference type="NCBI Taxonomy" id="1872699"/>
    <lineage>
        <taxon>Archaea</taxon>
        <taxon>Methanobacteriati</taxon>
        <taxon>Methanobacteriota</taxon>
        <taxon>Stenosarchaea group</taxon>
        <taxon>Halobacteria</taxon>
        <taxon>Halobacteriales</taxon>
        <taxon>Natronomonadaceae</taxon>
        <taxon>Halomarina</taxon>
    </lineage>
</organism>
<feature type="domain" description="Metallo-beta-lactamase" evidence="1">
    <location>
        <begin position="30"/>
        <end position="246"/>
    </location>
</feature>
<dbReference type="InterPro" id="IPR050855">
    <property type="entry name" value="NDM-1-like"/>
</dbReference>
<dbReference type="RefSeq" id="WP_247417109.1">
    <property type="nucleotide sequence ID" value="NZ_JALLGW010000001.1"/>
</dbReference>
<gene>
    <name evidence="2" type="ORF">ACFPYI_17050</name>
</gene>
<evidence type="ECO:0000313" key="2">
    <source>
        <dbReference type="EMBL" id="MFC5973044.1"/>
    </source>
</evidence>
<dbReference type="SUPFAM" id="SSF56281">
    <property type="entry name" value="Metallo-hydrolase/oxidoreductase"/>
    <property type="match status" value="1"/>
</dbReference>
<dbReference type="PANTHER" id="PTHR42951">
    <property type="entry name" value="METALLO-BETA-LACTAMASE DOMAIN-CONTAINING"/>
    <property type="match status" value="1"/>
</dbReference>
<evidence type="ECO:0000259" key="1">
    <source>
        <dbReference type="SMART" id="SM00849"/>
    </source>
</evidence>
<dbReference type="Pfam" id="PF00753">
    <property type="entry name" value="Lactamase_B"/>
    <property type="match status" value="1"/>
</dbReference>
<dbReference type="AlphaFoldDB" id="A0ABD5RRU2"/>
<dbReference type="InterPro" id="IPR036866">
    <property type="entry name" value="RibonucZ/Hydroxyglut_hydro"/>
</dbReference>
<keyword evidence="3" id="KW-1185">Reference proteome</keyword>
<evidence type="ECO:0000313" key="3">
    <source>
        <dbReference type="Proteomes" id="UP001596099"/>
    </source>
</evidence>
<protein>
    <submittedName>
        <fullName evidence="2">MBL fold metallo-hydrolase</fullName>
        <ecNumber evidence="2">3.-.-.-</ecNumber>
    </submittedName>
</protein>
<dbReference type="SMART" id="SM00849">
    <property type="entry name" value="Lactamase_B"/>
    <property type="match status" value="1"/>
</dbReference>